<protein>
    <recommendedName>
        <fullName evidence="3">Reverse transcriptase domain-containing protein</fullName>
    </recommendedName>
</protein>
<reference evidence="2" key="1">
    <citation type="submission" date="2018-11" db="EMBL/GenBank/DDBJ databases">
        <authorList>
            <consortium name="Pathogen Informatics"/>
        </authorList>
    </citation>
    <scope>NUCLEOTIDE SEQUENCE [LARGE SCALE GENOMIC DNA]</scope>
</reference>
<evidence type="ECO:0000256" key="1">
    <source>
        <dbReference type="SAM" id="MobiDB-lite"/>
    </source>
</evidence>
<feature type="region of interest" description="Disordered" evidence="1">
    <location>
        <begin position="1"/>
        <end position="25"/>
    </location>
</feature>
<name>A0A3P8GAZ4_HELPZ</name>
<gene>
    <name evidence="2" type="ORF">HPBE_LOCUS27443</name>
</gene>
<evidence type="ECO:0008006" key="3">
    <source>
        <dbReference type="Google" id="ProtNLM"/>
    </source>
</evidence>
<sequence length="63" mass="7640">MWHHRCYTRRPPPGGEASRETEASAHRLPRLREAFDRVPREDIWYALRHHGVPEELIEWVRIL</sequence>
<evidence type="ECO:0000313" key="2">
    <source>
        <dbReference type="EMBL" id="VDP64085.1"/>
    </source>
</evidence>
<organism evidence="2">
    <name type="scientific">Heligmosomoides polygyrus</name>
    <name type="common">Parasitic roundworm</name>
    <dbReference type="NCBI Taxonomy" id="6339"/>
    <lineage>
        <taxon>Eukaryota</taxon>
        <taxon>Metazoa</taxon>
        <taxon>Ecdysozoa</taxon>
        <taxon>Nematoda</taxon>
        <taxon>Chromadorea</taxon>
        <taxon>Rhabditida</taxon>
        <taxon>Rhabditina</taxon>
        <taxon>Rhabditomorpha</taxon>
        <taxon>Strongyloidea</taxon>
        <taxon>Heligmosomidae</taxon>
        <taxon>Heligmosomoides</taxon>
    </lineage>
</organism>
<dbReference type="OrthoDB" id="5865536at2759"/>
<proteinExistence type="predicted"/>
<dbReference type="EMBL" id="UZAH01044203">
    <property type="protein sequence ID" value="VDP64085.1"/>
    <property type="molecule type" value="Genomic_DNA"/>
</dbReference>
<accession>A0A3P8GAZ4</accession>
<dbReference type="AlphaFoldDB" id="A0A3P8GAZ4"/>